<dbReference type="PRINTS" id="PR00142">
    <property type="entry name" value="RECA"/>
</dbReference>
<dbReference type="FunFam" id="3.40.50.300:FF:000087">
    <property type="entry name" value="Recombinase RecA"/>
    <property type="match status" value="1"/>
</dbReference>
<dbReference type="SMART" id="SM00382">
    <property type="entry name" value="AAA"/>
    <property type="match status" value="1"/>
</dbReference>
<evidence type="ECO:0000256" key="1">
    <source>
        <dbReference type="ARBA" id="ARBA00009391"/>
    </source>
</evidence>
<dbReference type="SUPFAM" id="SSF52540">
    <property type="entry name" value="P-loop containing nucleoside triphosphate hydrolases"/>
    <property type="match status" value="1"/>
</dbReference>
<organism evidence="12 13">
    <name type="scientific">Prototheca wickerhamii</name>
    <dbReference type="NCBI Taxonomy" id="3111"/>
    <lineage>
        <taxon>Eukaryota</taxon>
        <taxon>Viridiplantae</taxon>
        <taxon>Chlorophyta</taxon>
        <taxon>core chlorophytes</taxon>
        <taxon>Trebouxiophyceae</taxon>
        <taxon>Chlorellales</taxon>
        <taxon>Chlorellaceae</taxon>
        <taxon>Prototheca</taxon>
    </lineage>
</organism>
<dbReference type="InterPro" id="IPR020588">
    <property type="entry name" value="RecA_ATP-bd"/>
</dbReference>
<dbReference type="InterPro" id="IPR027417">
    <property type="entry name" value="P-loop_NTPase"/>
</dbReference>
<name>A0AAD9MMX8_PROWI</name>
<evidence type="ECO:0000256" key="2">
    <source>
        <dbReference type="ARBA" id="ARBA00022741"/>
    </source>
</evidence>
<keyword evidence="3 7" id="KW-0067">ATP-binding</keyword>
<dbReference type="GO" id="GO:0006310">
    <property type="term" value="P:DNA recombination"/>
    <property type="evidence" value="ECO:0007669"/>
    <property type="project" value="UniProtKB-KW"/>
</dbReference>
<gene>
    <name evidence="12" type="ORF">QBZ16_004562</name>
</gene>
<dbReference type="InterPro" id="IPR003593">
    <property type="entry name" value="AAA+_ATPase"/>
</dbReference>
<dbReference type="Pfam" id="PF00154">
    <property type="entry name" value="RecA_N"/>
    <property type="match status" value="1"/>
</dbReference>
<evidence type="ECO:0000259" key="10">
    <source>
        <dbReference type="PROSITE" id="PS50162"/>
    </source>
</evidence>
<dbReference type="AlphaFoldDB" id="A0AAD9MMX8"/>
<dbReference type="InterPro" id="IPR013765">
    <property type="entry name" value="DNA_recomb/repair_RecA"/>
</dbReference>
<dbReference type="Gene3D" id="3.40.50.300">
    <property type="entry name" value="P-loop containing nucleotide triphosphate hydrolases"/>
    <property type="match status" value="1"/>
</dbReference>
<evidence type="ECO:0008006" key="14">
    <source>
        <dbReference type="Google" id="ProtNLM"/>
    </source>
</evidence>
<keyword evidence="8" id="KW-0227">DNA damage</keyword>
<dbReference type="NCBIfam" id="TIGR02012">
    <property type="entry name" value="tigrfam_recA"/>
    <property type="match status" value="1"/>
</dbReference>
<dbReference type="PANTHER" id="PTHR45900:SF1">
    <property type="entry name" value="MITOCHONDRIAL DNA REPAIR PROTEIN RECA HOMOLOG-RELATED"/>
    <property type="match status" value="1"/>
</dbReference>
<proteinExistence type="inferred from homology"/>
<dbReference type="Gene3D" id="3.30.250.10">
    <property type="entry name" value="RecA protein, C-terminal domain"/>
    <property type="match status" value="1"/>
</dbReference>
<keyword evidence="2 7" id="KW-0547">Nucleotide-binding</keyword>
<keyword evidence="5 8" id="KW-0233">DNA recombination</keyword>
<dbReference type="SUPFAM" id="SSF54752">
    <property type="entry name" value="RecA protein, C-terminal domain"/>
    <property type="match status" value="1"/>
</dbReference>
<reference evidence="12" key="1">
    <citation type="submission" date="2021-01" db="EMBL/GenBank/DDBJ databases">
        <authorList>
            <person name="Eckstrom K.M.E."/>
        </authorList>
    </citation>
    <scope>NUCLEOTIDE SEQUENCE</scope>
    <source>
        <strain evidence="12">UVCC 0001</strain>
    </source>
</reference>
<dbReference type="HAMAP" id="MF_00268">
    <property type="entry name" value="RecA"/>
    <property type="match status" value="1"/>
</dbReference>
<dbReference type="GO" id="GO:0140664">
    <property type="term" value="F:ATP-dependent DNA damage sensor activity"/>
    <property type="evidence" value="ECO:0007669"/>
    <property type="project" value="InterPro"/>
</dbReference>
<comment type="caution">
    <text evidence="12">The sequence shown here is derived from an EMBL/GenBank/DDBJ whole genome shotgun (WGS) entry which is preliminary data.</text>
</comment>
<evidence type="ECO:0000313" key="13">
    <source>
        <dbReference type="Proteomes" id="UP001255856"/>
    </source>
</evidence>
<evidence type="ECO:0000256" key="3">
    <source>
        <dbReference type="ARBA" id="ARBA00022840"/>
    </source>
</evidence>
<dbReference type="PROSITE" id="PS50163">
    <property type="entry name" value="RECA_3"/>
    <property type="match status" value="1"/>
</dbReference>
<comment type="similarity">
    <text evidence="1 7">Belongs to the RecA family.</text>
</comment>
<dbReference type="GO" id="GO:0003697">
    <property type="term" value="F:single-stranded DNA binding"/>
    <property type="evidence" value="ECO:0007669"/>
    <property type="project" value="InterPro"/>
</dbReference>
<dbReference type="InterPro" id="IPR020587">
    <property type="entry name" value="RecA_monomer-monomer_interface"/>
</dbReference>
<evidence type="ECO:0000256" key="4">
    <source>
        <dbReference type="ARBA" id="ARBA00023125"/>
    </source>
</evidence>
<feature type="domain" description="RecA family profile 1" evidence="10">
    <location>
        <begin position="34"/>
        <end position="192"/>
    </location>
</feature>
<evidence type="ECO:0000256" key="5">
    <source>
        <dbReference type="ARBA" id="ARBA00023172"/>
    </source>
</evidence>
<evidence type="ECO:0000259" key="11">
    <source>
        <dbReference type="PROSITE" id="PS50163"/>
    </source>
</evidence>
<dbReference type="PANTHER" id="PTHR45900">
    <property type="entry name" value="RECA"/>
    <property type="match status" value="1"/>
</dbReference>
<evidence type="ECO:0000256" key="9">
    <source>
        <dbReference type="SAM" id="MobiDB-lite"/>
    </source>
</evidence>
<keyword evidence="4 8" id="KW-0238">DNA-binding</keyword>
<comment type="function">
    <text evidence="6">Involved in recombination ability and DNA strand transfer activity.</text>
</comment>
<dbReference type="Pfam" id="PF21096">
    <property type="entry name" value="RecA_C"/>
    <property type="match status" value="1"/>
</dbReference>
<dbReference type="Proteomes" id="UP001255856">
    <property type="component" value="Unassembled WGS sequence"/>
</dbReference>
<dbReference type="InterPro" id="IPR023400">
    <property type="entry name" value="RecA_C_sf"/>
</dbReference>
<dbReference type="InterPro" id="IPR049428">
    <property type="entry name" value="RecA-like_N"/>
</dbReference>
<evidence type="ECO:0000256" key="8">
    <source>
        <dbReference type="RuleBase" id="RU004527"/>
    </source>
</evidence>
<sequence length="370" mass="39368">MGGYAHALSHAIKEINARFGKNSVMQLGDQHFGEVRTTPSGALTLDVALGGGYPVGRVVEISGPEASGKTTLALHAMAEVQRRGGKVALIDAEHAFDTAFAERLGLDTSQLYLCQPDSGEMALEVADSLMRSGAVDMVAVDSVAALVPRAELEGEIGQTQIGSQARLMSSALRKIAGNASRHNCTIIFLNQIRLKVGVIYGNPETTSGGMALKYYASVRLEVRLKDKIVQGGVQTGVRIKAKCTKNKVAPPYRLAEFDILFGGGIHGAGCALDAAEKVGVVSRRGAYYYLREERLGQGRERALEYLAQHPDVLNEIETRTREALQGGAATTLPANAAEDDDDAFPMEEEEEEQGPVTDGANLTPATTAAL</sequence>
<dbReference type="InterPro" id="IPR049261">
    <property type="entry name" value="RecA-like_C"/>
</dbReference>
<evidence type="ECO:0000313" key="12">
    <source>
        <dbReference type="EMBL" id="KAK2077716.1"/>
    </source>
</evidence>
<accession>A0AAD9MMX8</accession>
<dbReference type="EMBL" id="JASFZW010000006">
    <property type="protein sequence ID" value="KAK2077716.1"/>
    <property type="molecule type" value="Genomic_DNA"/>
</dbReference>
<keyword evidence="13" id="KW-1185">Reference proteome</keyword>
<dbReference type="PROSITE" id="PS50162">
    <property type="entry name" value="RECA_2"/>
    <property type="match status" value="1"/>
</dbReference>
<feature type="compositionally biased region" description="Acidic residues" evidence="9">
    <location>
        <begin position="337"/>
        <end position="353"/>
    </location>
</feature>
<feature type="region of interest" description="Disordered" evidence="9">
    <location>
        <begin position="326"/>
        <end position="370"/>
    </location>
</feature>
<dbReference type="GO" id="GO:0006281">
    <property type="term" value="P:DNA repair"/>
    <property type="evidence" value="ECO:0007669"/>
    <property type="project" value="InterPro"/>
</dbReference>
<protein>
    <recommendedName>
        <fullName evidence="14">Recombinase A</fullName>
    </recommendedName>
</protein>
<evidence type="ECO:0000256" key="6">
    <source>
        <dbReference type="ARBA" id="ARBA00056887"/>
    </source>
</evidence>
<dbReference type="CDD" id="cd00983">
    <property type="entry name" value="RecA"/>
    <property type="match status" value="1"/>
</dbReference>
<dbReference type="GO" id="GO:0005524">
    <property type="term" value="F:ATP binding"/>
    <property type="evidence" value="ECO:0007669"/>
    <property type="project" value="UniProtKB-KW"/>
</dbReference>
<evidence type="ECO:0000256" key="7">
    <source>
        <dbReference type="RuleBase" id="RU003422"/>
    </source>
</evidence>
<feature type="domain" description="RecA family profile 2" evidence="11">
    <location>
        <begin position="197"/>
        <end position="270"/>
    </location>
</feature>